<dbReference type="AlphaFoldDB" id="A0A8H8CJS0"/>
<feature type="compositionally biased region" description="Basic and acidic residues" evidence="1">
    <location>
        <begin position="94"/>
        <end position="104"/>
    </location>
</feature>
<feature type="compositionally biased region" description="Basic and acidic residues" evidence="1">
    <location>
        <begin position="11"/>
        <end position="21"/>
    </location>
</feature>
<gene>
    <name evidence="2" type="ORF">JR316_006644</name>
</gene>
<protein>
    <submittedName>
        <fullName evidence="2">Uncharacterized protein</fullName>
    </submittedName>
</protein>
<sequence length="130" mass="14492">MQEVSLANRDTNADETGHSEGENDLFVTGSVVGLQDLTAQYATTQTPVDNASQNGFNPHGITKLNEILKTENQEHLYRNLILIRISAAGSVQSHEYRPESEHFEQPGGLSPPPQRIFHAISQYDQVDRYV</sequence>
<accession>A0A8H8CJS0</accession>
<organism evidence="2">
    <name type="scientific">Psilocybe cubensis</name>
    <name type="common">Psychedelic mushroom</name>
    <name type="synonym">Stropharia cubensis</name>
    <dbReference type="NCBI Taxonomy" id="181762"/>
    <lineage>
        <taxon>Eukaryota</taxon>
        <taxon>Fungi</taxon>
        <taxon>Dikarya</taxon>
        <taxon>Basidiomycota</taxon>
        <taxon>Agaricomycotina</taxon>
        <taxon>Agaricomycetes</taxon>
        <taxon>Agaricomycetidae</taxon>
        <taxon>Agaricales</taxon>
        <taxon>Agaricineae</taxon>
        <taxon>Strophariaceae</taxon>
        <taxon>Psilocybe</taxon>
    </lineage>
</organism>
<feature type="region of interest" description="Disordered" evidence="1">
    <location>
        <begin position="93"/>
        <end position="113"/>
    </location>
</feature>
<reference evidence="2" key="1">
    <citation type="submission" date="2021-02" db="EMBL/GenBank/DDBJ databases">
        <title>Psilocybe cubensis genome.</title>
        <authorList>
            <person name="Mckernan K.J."/>
            <person name="Crawford S."/>
            <person name="Trippe A."/>
            <person name="Kane L.T."/>
            <person name="Mclaughlin S."/>
        </authorList>
    </citation>
    <scope>NUCLEOTIDE SEQUENCE [LARGE SCALE GENOMIC DNA]</scope>
    <source>
        <strain evidence="2">MGC-MH-2018</strain>
    </source>
</reference>
<evidence type="ECO:0000256" key="1">
    <source>
        <dbReference type="SAM" id="MobiDB-lite"/>
    </source>
</evidence>
<evidence type="ECO:0000313" key="2">
    <source>
        <dbReference type="EMBL" id="KAG5168051.1"/>
    </source>
</evidence>
<feature type="region of interest" description="Disordered" evidence="1">
    <location>
        <begin position="1"/>
        <end position="23"/>
    </location>
</feature>
<proteinExistence type="predicted"/>
<dbReference type="EMBL" id="JAFIQS010000006">
    <property type="protein sequence ID" value="KAG5168051.1"/>
    <property type="molecule type" value="Genomic_DNA"/>
</dbReference>
<name>A0A8H8CJS0_PSICU</name>
<comment type="caution">
    <text evidence="2">The sequence shown here is derived from an EMBL/GenBank/DDBJ whole genome shotgun (WGS) entry which is preliminary data.</text>
</comment>